<dbReference type="InterPro" id="IPR048258">
    <property type="entry name" value="Cyclins_cyclin-box"/>
</dbReference>
<dbReference type="Proteomes" id="UP000054498">
    <property type="component" value="Unassembled WGS sequence"/>
</dbReference>
<name>A0A0D2KIW2_9CHLO</name>
<dbReference type="EMBL" id="KK103352">
    <property type="protein sequence ID" value="KIY95733.1"/>
    <property type="molecule type" value="Genomic_DNA"/>
</dbReference>
<dbReference type="FunFam" id="1.10.472.10:FF:000001">
    <property type="entry name" value="G2/mitotic-specific cyclin"/>
    <property type="match status" value="1"/>
</dbReference>
<dbReference type="InterPro" id="IPR039361">
    <property type="entry name" value="Cyclin"/>
</dbReference>
<sequence>MPPPVTDLFGGSQRVISDVAACSLPLCLGPASATADDSRYLKRLKATVLSSFPAFVSVQHGQQLQQPSCAQQAACSDRQQYAPARRTPARDQTKPPKIRRVACIEEERPGRGYDPEFLAHCYADEAKGAPDCGYLGSVQREVDAHKRLVLVDWLVEVVDEFKLAQGTLFLAVNLVDRYLSRRPVPRAALQLLGVTALWLASKFEEVYPPTLSDFVDVTQHSCTAAQLVEMEAHLLCELGFTLMVPTAVTFLALFLPAAAANAADADAYLSAAIDGDGCDTAACLGEFPRRVAHLAEYLAELSLLTPECLRFPPSLVAAAALNLACSLLDAAPGARARLAPAAEAAAAQAGPGGEERLRACVAELRRMYAYAARAPRPPAVKTKYCSSKRSCVAAMPPPRWALDA</sequence>
<organism evidence="7 8">
    <name type="scientific">Monoraphidium neglectum</name>
    <dbReference type="NCBI Taxonomy" id="145388"/>
    <lineage>
        <taxon>Eukaryota</taxon>
        <taxon>Viridiplantae</taxon>
        <taxon>Chlorophyta</taxon>
        <taxon>core chlorophytes</taxon>
        <taxon>Chlorophyceae</taxon>
        <taxon>CS clade</taxon>
        <taxon>Sphaeropleales</taxon>
        <taxon>Selenastraceae</taxon>
        <taxon>Monoraphidium</taxon>
    </lineage>
</organism>
<evidence type="ECO:0000256" key="3">
    <source>
        <dbReference type="ARBA" id="ARBA00023306"/>
    </source>
</evidence>
<evidence type="ECO:0000313" key="7">
    <source>
        <dbReference type="EMBL" id="KIY95733.1"/>
    </source>
</evidence>
<proteinExistence type="inferred from homology"/>
<evidence type="ECO:0000259" key="6">
    <source>
        <dbReference type="SMART" id="SM01332"/>
    </source>
</evidence>
<dbReference type="OrthoDB" id="541636at2759"/>
<dbReference type="InterPro" id="IPR006671">
    <property type="entry name" value="Cyclin_N"/>
</dbReference>
<dbReference type="InterPro" id="IPR013763">
    <property type="entry name" value="Cyclin-like_dom"/>
</dbReference>
<feature type="domain" description="Cyclin C-terminal" evidence="6">
    <location>
        <begin position="245"/>
        <end position="398"/>
    </location>
</feature>
<dbReference type="Pfam" id="PF02984">
    <property type="entry name" value="Cyclin_C"/>
    <property type="match status" value="1"/>
</dbReference>
<gene>
    <name evidence="7" type="ORF">MNEG_12228</name>
</gene>
<keyword evidence="2 4" id="KW-0195">Cyclin</keyword>
<comment type="similarity">
    <text evidence="4">Belongs to the cyclin family.</text>
</comment>
<evidence type="ECO:0000256" key="4">
    <source>
        <dbReference type="RuleBase" id="RU000383"/>
    </source>
</evidence>
<dbReference type="RefSeq" id="XP_013894753.1">
    <property type="nucleotide sequence ID" value="XM_014039299.1"/>
</dbReference>
<dbReference type="Pfam" id="PF00134">
    <property type="entry name" value="Cyclin_N"/>
    <property type="match status" value="1"/>
</dbReference>
<dbReference type="AlphaFoldDB" id="A0A0D2KIW2"/>
<dbReference type="Gene3D" id="1.10.472.10">
    <property type="entry name" value="Cyclin-like"/>
    <property type="match status" value="2"/>
</dbReference>
<evidence type="ECO:0000256" key="2">
    <source>
        <dbReference type="ARBA" id="ARBA00023127"/>
    </source>
</evidence>
<dbReference type="PROSITE" id="PS00292">
    <property type="entry name" value="CYCLINS"/>
    <property type="match status" value="1"/>
</dbReference>
<feature type="domain" description="Cyclin-like" evidence="5">
    <location>
        <begin position="267"/>
        <end position="373"/>
    </location>
</feature>
<dbReference type="SUPFAM" id="SSF47954">
    <property type="entry name" value="Cyclin-like"/>
    <property type="match status" value="2"/>
</dbReference>
<dbReference type="InterPro" id="IPR036915">
    <property type="entry name" value="Cyclin-like_sf"/>
</dbReference>
<dbReference type="GO" id="GO:0051301">
    <property type="term" value="P:cell division"/>
    <property type="evidence" value="ECO:0007669"/>
    <property type="project" value="UniProtKB-KW"/>
</dbReference>
<dbReference type="GeneID" id="25729569"/>
<dbReference type="InterPro" id="IPR004367">
    <property type="entry name" value="Cyclin_C-dom"/>
</dbReference>
<keyword evidence="1" id="KW-0132">Cell division</keyword>
<dbReference type="KEGG" id="mng:MNEG_12228"/>
<evidence type="ECO:0000256" key="1">
    <source>
        <dbReference type="ARBA" id="ARBA00022618"/>
    </source>
</evidence>
<dbReference type="SMART" id="SM00385">
    <property type="entry name" value="CYCLIN"/>
    <property type="match status" value="2"/>
</dbReference>
<feature type="domain" description="Cyclin-like" evidence="5">
    <location>
        <begin position="152"/>
        <end position="236"/>
    </location>
</feature>
<evidence type="ECO:0000313" key="8">
    <source>
        <dbReference type="Proteomes" id="UP000054498"/>
    </source>
</evidence>
<keyword evidence="8" id="KW-1185">Reference proteome</keyword>
<dbReference type="STRING" id="145388.A0A0D2KIW2"/>
<evidence type="ECO:0000259" key="5">
    <source>
        <dbReference type="SMART" id="SM00385"/>
    </source>
</evidence>
<dbReference type="PANTHER" id="PTHR10177">
    <property type="entry name" value="CYCLINS"/>
    <property type="match status" value="1"/>
</dbReference>
<reference evidence="7 8" key="1">
    <citation type="journal article" date="2013" name="BMC Genomics">
        <title>Reconstruction of the lipid metabolism for the microalga Monoraphidium neglectum from its genome sequence reveals characteristics suitable for biofuel production.</title>
        <authorList>
            <person name="Bogen C."/>
            <person name="Al-Dilaimi A."/>
            <person name="Albersmeier A."/>
            <person name="Wichmann J."/>
            <person name="Grundmann M."/>
            <person name="Rupp O."/>
            <person name="Lauersen K.J."/>
            <person name="Blifernez-Klassen O."/>
            <person name="Kalinowski J."/>
            <person name="Goesmann A."/>
            <person name="Mussgnug J.H."/>
            <person name="Kruse O."/>
        </authorList>
    </citation>
    <scope>NUCLEOTIDE SEQUENCE [LARGE SCALE GENOMIC DNA]</scope>
    <source>
        <strain evidence="7 8">SAG 48.87</strain>
    </source>
</reference>
<dbReference type="SMART" id="SM01332">
    <property type="entry name" value="Cyclin_C"/>
    <property type="match status" value="1"/>
</dbReference>
<keyword evidence="3" id="KW-0131">Cell cycle</keyword>
<protein>
    <submittedName>
        <fullName evidence="7">Cyclin-A2-1</fullName>
    </submittedName>
</protein>
<accession>A0A0D2KIW2</accession>